<dbReference type="Gene3D" id="3.30.429.10">
    <property type="entry name" value="Macrophage Migration Inhibitory Factor"/>
    <property type="match status" value="1"/>
</dbReference>
<dbReference type="SUPFAM" id="SSF55331">
    <property type="entry name" value="Tautomerase/MIF"/>
    <property type="match status" value="1"/>
</dbReference>
<protein>
    <submittedName>
        <fullName evidence="1">5-carboxymethyl-2-hydroxymuconate Delta-isomerase</fullName>
    </submittedName>
</protein>
<proteinExistence type="predicted"/>
<dbReference type="EMBL" id="QRHA01000006">
    <property type="protein sequence ID" value="RDV25462.1"/>
    <property type="molecule type" value="Genomic_DNA"/>
</dbReference>
<dbReference type="InterPro" id="IPR004220">
    <property type="entry name" value="5-COMe_2-OHmuconate_Isoase"/>
</dbReference>
<keyword evidence="1" id="KW-0413">Isomerase</keyword>
<dbReference type="CDD" id="cd00580">
    <property type="entry name" value="CHMI"/>
    <property type="match status" value="1"/>
</dbReference>
<dbReference type="Pfam" id="PF02962">
    <property type="entry name" value="CHMI"/>
    <property type="match status" value="1"/>
</dbReference>
<dbReference type="OrthoDB" id="9814215at2"/>
<accession>A0A3D8M6P5</accession>
<comment type="caution">
    <text evidence="1">The sequence shown here is derived from an EMBL/GenBank/DDBJ whole genome shotgun (WGS) entry which is preliminary data.</text>
</comment>
<name>A0A3D8M6P5_9ALTE</name>
<dbReference type="InterPro" id="IPR014347">
    <property type="entry name" value="Tautomerase/MIF_sf"/>
</dbReference>
<evidence type="ECO:0000313" key="1">
    <source>
        <dbReference type="EMBL" id="RDV25462.1"/>
    </source>
</evidence>
<dbReference type="AlphaFoldDB" id="A0A3D8M6P5"/>
<reference evidence="2" key="1">
    <citation type="submission" date="2018-08" db="EMBL/GenBank/DDBJ databases">
        <authorList>
            <person name="Zhang J."/>
            <person name="Du Z.-J."/>
        </authorList>
    </citation>
    <scope>NUCLEOTIDE SEQUENCE [LARGE SCALE GENOMIC DNA]</scope>
    <source>
        <strain evidence="2">KCTC 52655</strain>
    </source>
</reference>
<dbReference type="RefSeq" id="WP_115593116.1">
    <property type="nucleotide sequence ID" value="NZ_QRHA01000006.1"/>
</dbReference>
<dbReference type="PANTHER" id="PTHR37950">
    <property type="entry name" value="4-HYDROXYPHENYLACETATE CATABOLISM PROTEIN"/>
    <property type="match status" value="1"/>
</dbReference>
<dbReference type="Proteomes" id="UP000256561">
    <property type="component" value="Unassembled WGS sequence"/>
</dbReference>
<organism evidence="1 2">
    <name type="scientific">Alteromonas aestuariivivens</name>
    <dbReference type="NCBI Taxonomy" id="1938339"/>
    <lineage>
        <taxon>Bacteria</taxon>
        <taxon>Pseudomonadati</taxon>
        <taxon>Pseudomonadota</taxon>
        <taxon>Gammaproteobacteria</taxon>
        <taxon>Alteromonadales</taxon>
        <taxon>Alteromonadaceae</taxon>
        <taxon>Alteromonas/Salinimonas group</taxon>
        <taxon>Alteromonas</taxon>
    </lineage>
</organism>
<dbReference type="GO" id="GO:0008704">
    <property type="term" value="F:5-carboxymethyl-2-hydroxymuconate delta-isomerase activity"/>
    <property type="evidence" value="ECO:0007669"/>
    <property type="project" value="InterPro"/>
</dbReference>
<gene>
    <name evidence="1" type="ORF">DXV75_09165</name>
</gene>
<dbReference type="PANTHER" id="PTHR37950:SF1">
    <property type="entry name" value="4-HYDROXYPHENYLACETATE CATABOLISM PROTEIN"/>
    <property type="match status" value="1"/>
</dbReference>
<sequence length="112" mass="11946">MPHCVIEYARPIETQLSPSSIVSTVHNAALGSGLFSPAAIKTRAVACEYYLVGGKDAEFIHVTLSILEGRSDEQKSALSVSILEALCALTDDSVALSVDVQDMNKSCYAKRA</sequence>
<keyword evidence="2" id="KW-1185">Reference proteome</keyword>
<evidence type="ECO:0000313" key="2">
    <source>
        <dbReference type="Proteomes" id="UP000256561"/>
    </source>
</evidence>